<dbReference type="PROSITE" id="PS51462">
    <property type="entry name" value="NUDIX"/>
    <property type="match status" value="1"/>
</dbReference>
<name>D6GV32_PARA5</name>
<dbReference type="CDD" id="cd02440">
    <property type="entry name" value="AdoMet_MTases"/>
    <property type="match status" value="1"/>
</dbReference>
<dbReference type="InterPro" id="IPR020476">
    <property type="entry name" value="Nudix_hydrolase"/>
</dbReference>
<dbReference type="Pfam" id="PF13489">
    <property type="entry name" value="Methyltransf_23"/>
    <property type="match status" value="1"/>
</dbReference>
<evidence type="ECO:0000256" key="1">
    <source>
        <dbReference type="ARBA" id="ARBA00001946"/>
    </source>
</evidence>
<proteinExistence type="inferred from homology"/>
<dbReference type="PROSITE" id="PS00893">
    <property type="entry name" value="NUDIX_BOX"/>
    <property type="match status" value="1"/>
</dbReference>
<dbReference type="GO" id="GO:0044715">
    <property type="term" value="F:8-oxo-dGDP phosphatase activity"/>
    <property type="evidence" value="ECO:0007669"/>
    <property type="project" value="TreeGrafter"/>
</dbReference>
<dbReference type="InterPro" id="IPR047127">
    <property type="entry name" value="MutT-like"/>
</dbReference>
<keyword evidence="3" id="KW-0515">Mutator protein</keyword>
<dbReference type="EMBL" id="GG745550">
    <property type="protein sequence ID" value="EFD92959.1"/>
    <property type="molecule type" value="Genomic_DNA"/>
</dbReference>
<keyword evidence="8" id="KW-0460">Magnesium</keyword>
<keyword evidence="9" id="KW-0234">DNA repair</keyword>
<dbReference type="Proteomes" id="UP000009376">
    <property type="component" value="Unassembled WGS sequence"/>
</dbReference>
<dbReference type="GO" id="GO:0006281">
    <property type="term" value="P:DNA repair"/>
    <property type="evidence" value="ECO:0007669"/>
    <property type="project" value="UniProtKB-KW"/>
</dbReference>
<protein>
    <recommendedName>
        <fullName evidence="11">8-oxo-dGTP diphosphatase</fullName>
        <ecNumber evidence="11">3.6.1.55</ecNumber>
    </recommendedName>
</protein>
<organism evidence="13 14">
    <name type="scientific">Candidatus Parvarchaeum acidophilus ARMAN-5</name>
    <dbReference type="NCBI Taxonomy" id="662762"/>
    <lineage>
        <taxon>Archaea</taxon>
        <taxon>Candidatus Parvarchaeota</taxon>
        <taxon>Candidatus Parvarchaeum</taxon>
    </lineage>
</organism>
<dbReference type="InterPro" id="IPR015797">
    <property type="entry name" value="NUDIX_hydrolase-like_dom_sf"/>
</dbReference>
<keyword evidence="4" id="KW-0235">DNA replication</keyword>
<comment type="catalytic activity">
    <reaction evidence="10">
        <text>8-oxo-dGTP + H2O = 8-oxo-dGMP + diphosphate + H(+)</text>
        <dbReference type="Rhea" id="RHEA:31575"/>
        <dbReference type="ChEBI" id="CHEBI:15377"/>
        <dbReference type="ChEBI" id="CHEBI:15378"/>
        <dbReference type="ChEBI" id="CHEBI:33019"/>
        <dbReference type="ChEBI" id="CHEBI:63224"/>
        <dbReference type="ChEBI" id="CHEBI:77896"/>
        <dbReference type="EC" id="3.6.1.55"/>
    </reaction>
</comment>
<evidence type="ECO:0000256" key="8">
    <source>
        <dbReference type="ARBA" id="ARBA00022842"/>
    </source>
</evidence>
<dbReference type="GO" id="GO:0035539">
    <property type="term" value="F:8-oxo-7,8-dihydrodeoxyguanosine triphosphate pyrophosphatase activity"/>
    <property type="evidence" value="ECO:0007669"/>
    <property type="project" value="UniProtKB-EC"/>
</dbReference>
<dbReference type="AlphaFoldDB" id="D6GV32"/>
<evidence type="ECO:0000313" key="13">
    <source>
        <dbReference type="EMBL" id="EFD92959.1"/>
    </source>
</evidence>
<evidence type="ECO:0000313" key="14">
    <source>
        <dbReference type="Proteomes" id="UP000009376"/>
    </source>
</evidence>
<evidence type="ECO:0000256" key="11">
    <source>
        <dbReference type="ARBA" id="ARBA00038905"/>
    </source>
</evidence>
<keyword evidence="5" id="KW-0479">Metal-binding</keyword>
<dbReference type="GO" id="GO:0046872">
    <property type="term" value="F:metal ion binding"/>
    <property type="evidence" value="ECO:0007669"/>
    <property type="project" value="UniProtKB-KW"/>
</dbReference>
<dbReference type="SUPFAM" id="SSF53335">
    <property type="entry name" value="S-adenosyl-L-methionine-dependent methyltransferases"/>
    <property type="match status" value="1"/>
</dbReference>
<evidence type="ECO:0000256" key="6">
    <source>
        <dbReference type="ARBA" id="ARBA00022763"/>
    </source>
</evidence>
<dbReference type="InterPro" id="IPR029063">
    <property type="entry name" value="SAM-dependent_MTases_sf"/>
</dbReference>
<gene>
    <name evidence="13" type="ORF">BJBARM5_0334</name>
</gene>
<dbReference type="Gene3D" id="3.40.50.150">
    <property type="entry name" value="Vaccinia Virus protein VP39"/>
    <property type="match status" value="1"/>
</dbReference>
<evidence type="ECO:0000259" key="12">
    <source>
        <dbReference type="PROSITE" id="PS51462"/>
    </source>
</evidence>
<keyword evidence="7 13" id="KW-0378">Hydrolase</keyword>
<dbReference type="InterPro" id="IPR000086">
    <property type="entry name" value="NUDIX_hydrolase_dom"/>
</dbReference>
<evidence type="ECO:0000256" key="5">
    <source>
        <dbReference type="ARBA" id="ARBA00022723"/>
    </source>
</evidence>
<dbReference type="GO" id="GO:0044716">
    <property type="term" value="F:8-oxo-GDP phosphatase activity"/>
    <property type="evidence" value="ECO:0007669"/>
    <property type="project" value="TreeGrafter"/>
</dbReference>
<comment type="similarity">
    <text evidence="2">Belongs to the Nudix hydrolase family.</text>
</comment>
<evidence type="ECO:0000256" key="9">
    <source>
        <dbReference type="ARBA" id="ARBA00023204"/>
    </source>
</evidence>
<dbReference type="PANTHER" id="PTHR47707">
    <property type="entry name" value="8-OXO-DGTP DIPHOSPHATASE"/>
    <property type="match status" value="1"/>
</dbReference>
<comment type="cofactor">
    <cofactor evidence="1">
        <name>Mg(2+)</name>
        <dbReference type="ChEBI" id="CHEBI:18420"/>
    </cofactor>
</comment>
<dbReference type="Pfam" id="PF00293">
    <property type="entry name" value="NUDIX"/>
    <property type="match status" value="1"/>
</dbReference>
<evidence type="ECO:0000256" key="2">
    <source>
        <dbReference type="ARBA" id="ARBA00005582"/>
    </source>
</evidence>
<evidence type="ECO:0000256" key="3">
    <source>
        <dbReference type="ARBA" id="ARBA00022457"/>
    </source>
</evidence>
<evidence type="ECO:0000256" key="10">
    <source>
        <dbReference type="ARBA" id="ARBA00035861"/>
    </source>
</evidence>
<keyword evidence="6" id="KW-0227">DNA damage</keyword>
<sequence>MKAEKIVTAEGNGVVGIILIDGKFLIDLRNMRNHMYLWELPGGGIEKGETPISALKRELWEEIGIKIKNVEWLGSKNQSVHWGHTEFEHYFLITEIEGTPFPKALRELKEVKWVYPEELKDILNLGWRFTDGMFFLSRKSDKYKELYASLRARDFRPSLGFTYFAYSGTVKTWWKEEKLNPKIVFKEEENELKKLLLKCSGPVLEIGPGYGRLTDLILRNFKTVDLLELNPDFRTILMKRFGHRINFIDGVAEKFKTNKKYNTIVCAEVIEHIKDPYSFIGNIRSALSKDGVFILTLDNTESAWRKVRDSYRKVYNASTPEYYKKLRLDSVTNLLENSGFNVNVSKIGYRYPVYMPLGQRNLPIPQVQNKKQPYMFLITCVPYGL</sequence>
<evidence type="ECO:0000256" key="4">
    <source>
        <dbReference type="ARBA" id="ARBA00022705"/>
    </source>
</evidence>
<dbReference type="Gene3D" id="3.90.79.10">
    <property type="entry name" value="Nucleoside Triphosphate Pyrophosphohydrolase"/>
    <property type="match status" value="1"/>
</dbReference>
<dbReference type="GO" id="GO:0008413">
    <property type="term" value="F:8-oxo-7,8-dihydroguanosine triphosphate pyrophosphatase activity"/>
    <property type="evidence" value="ECO:0007669"/>
    <property type="project" value="TreeGrafter"/>
</dbReference>
<dbReference type="SUPFAM" id="SSF55811">
    <property type="entry name" value="Nudix"/>
    <property type="match status" value="1"/>
</dbReference>
<feature type="domain" description="Nudix hydrolase" evidence="12">
    <location>
        <begin position="9"/>
        <end position="135"/>
    </location>
</feature>
<dbReference type="EC" id="3.6.1.55" evidence="11"/>
<reference evidence="13 14" key="1">
    <citation type="journal article" date="2010" name="Proc. Natl. Acad. Sci. U.S.A.">
        <title>Enigmatic, ultrasmall, uncultivated Archaea.</title>
        <authorList>
            <person name="Baker B.J."/>
            <person name="Comolli L.R."/>
            <person name="Dick G.J."/>
            <person name="Hauser L.J."/>
            <person name="Hyatt D."/>
            <person name="Dill B.D."/>
            <person name="Land M.L."/>
            <person name="Verberkmoes N.C."/>
            <person name="Hettich R.L."/>
            <person name="Banfield J.F."/>
        </authorList>
    </citation>
    <scope>NUCLEOTIDE SEQUENCE [LARGE SCALE GENOMIC DNA]</scope>
</reference>
<dbReference type="GO" id="GO:0006260">
    <property type="term" value="P:DNA replication"/>
    <property type="evidence" value="ECO:0007669"/>
    <property type="project" value="UniProtKB-KW"/>
</dbReference>
<dbReference type="PRINTS" id="PR00502">
    <property type="entry name" value="NUDIXFAMILY"/>
</dbReference>
<accession>D6GV32</accession>
<dbReference type="InterPro" id="IPR020084">
    <property type="entry name" value="NUDIX_hydrolase_CS"/>
</dbReference>
<evidence type="ECO:0000256" key="7">
    <source>
        <dbReference type="ARBA" id="ARBA00022801"/>
    </source>
</evidence>
<dbReference type="PANTHER" id="PTHR47707:SF1">
    <property type="entry name" value="NUDIX HYDROLASE FAMILY PROTEIN"/>
    <property type="match status" value="1"/>
</dbReference>